<dbReference type="EMBL" id="AP029022">
    <property type="protein sequence ID" value="BEV06544.1"/>
    <property type="molecule type" value="Genomic_DNA"/>
</dbReference>
<dbReference type="GO" id="GO:0004519">
    <property type="term" value="F:endonuclease activity"/>
    <property type="evidence" value="ECO:0007669"/>
    <property type="project" value="UniProtKB-KW"/>
</dbReference>
<keyword evidence="4" id="KW-1185">Reference proteome</keyword>
<dbReference type="InterPro" id="IPR052906">
    <property type="entry name" value="Type_IV_Methyl-Rstrct_Enzyme"/>
</dbReference>
<organism evidence="3 4">
    <name type="scientific">Chryseobacterium gambrini</name>
    <dbReference type="NCBI Taxonomy" id="373672"/>
    <lineage>
        <taxon>Bacteria</taxon>
        <taxon>Pseudomonadati</taxon>
        <taxon>Bacteroidota</taxon>
        <taxon>Flavobacteriia</taxon>
        <taxon>Flavobacteriales</taxon>
        <taxon>Weeksellaceae</taxon>
        <taxon>Chryseobacterium group</taxon>
        <taxon>Chryseobacterium</taxon>
    </lineage>
</organism>
<keyword evidence="3" id="KW-0540">Nuclease</keyword>
<accession>A0ABN7CJG9</accession>
<name>A0ABN7CJG9_9FLAO</name>
<dbReference type="PANTHER" id="PTHR30015">
    <property type="entry name" value="MRR RESTRICTION SYSTEM PROTEIN"/>
    <property type="match status" value="1"/>
</dbReference>
<dbReference type="InterPro" id="IPR025745">
    <property type="entry name" value="Mrr-like_N_dom"/>
</dbReference>
<dbReference type="Pfam" id="PF04471">
    <property type="entry name" value="Mrr_cat"/>
    <property type="match status" value="1"/>
</dbReference>
<evidence type="ECO:0000259" key="1">
    <source>
        <dbReference type="Pfam" id="PF04471"/>
    </source>
</evidence>
<dbReference type="InterPro" id="IPR011335">
    <property type="entry name" value="Restrct_endonuc-II-like"/>
</dbReference>
<feature type="domain" description="Restriction system protein Mrr-like N-terminal" evidence="2">
    <location>
        <begin position="6"/>
        <end position="91"/>
    </location>
</feature>
<sequence length="307" mass="34747">MAIPKYNEIQLPVLKILSDGKILKLKDFIEPIAKEFSLTNDEINEMYPSGNGHIFYDRISWALSYLNIAGLLEKPGRGLFKINSKGIELLQSPDKLSSYVEKSVQKSYKQKKELEISPIEITENKSEDLTPQEKLYNSFNKIRDTVYEEILNTILSKSASSFEKLVVLLLQKMGYGGEIKDSGLITKKSNDGGIDGIIKEDILGFGRINIQAKRYKRDLVIGREEIQKFVGALMVAQSNKGVFITTSYFSKGAIDYVKNLYGNTTVVLIDGIKLAEYIYNFGLGMQVEQLIEIKKMDSDFWDSMSDE</sequence>
<dbReference type="InterPro" id="IPR011856">
    <property type="entry name" value="tRNA_endonuc-like_dom_sf"/>
</dbReference>
<dbReference type="Pfam" id="PF14338">
    <property type="entry name" value="Mrr_N"/>
    <property type="match status" value="1"/>
</dbReference>
<keyword evidence="3" id="KW-0255">Endonuclease</keyword>
<evidence type="ECO:0000313" key="4">
    <source>
        <dbReference type="Proteomes" id="UP001380186"/>
    </source>
</evidence>
<evidence type="ECO:0000313" key="3">
    <source>
        <dbReference type="EMBL" id="BEV06544.1"/>
    </source>
</evidence>
<gene>
    <name evidence="3" type="ORF">CRDW_39180</name>
</gene>
<dbReference type="Gene3D" id="3.40.1350.10">
    <property type="match status" value="1"/>
</dbReference>
<dbReference type="RefSeq" id="WP_338613722.1">
    <property type="nucleotide sequence ID" value="NZ_AP029022.1"/>
</dbReference>
<keyword evidence="3" id="KW-0378">Hydrolase</keyword>
<dbReference type="PANTHER" id="PTHR30015:SF7">
    <property type="entry name" value="TYPE IV METHYL-DIRECTED RESTRICTION ENZYME ECOKMRR"/>
    <property type="match status" value="1"/>
</dbReference>
<dbReference type="InterPro" id="IPR007560">
    <property type="entry name" value="Restrct_endonuc_IV_Mrr"/>
</dbReference>
<proteinExistence type="predicted"/>
<evidence type="ECO:0000259" key="2">
    <source>
        <dbReference type="Pfam" id="PF14338"/>
    </source>
</evidence>
<feature type="domain" description="Restriction endonuclease type IV Mrr" evidence="1">
    <location>
        <begin position="158"/>
        <end position="277"/>
    </location>
</feature>
<dbReference type="Proteomes" id="UP001380186">
    <property type="component" value="Chromosome"/>
</dbReference>
<dbReference type="SUPFAM" id="SSF52980">
    <property type="entry name" value="Restriction endonuclease-like"/>
    <property type="match status" value="1"/>
</dbReference>
<reference evidence="3 4" key="1">
    <citation type="journal article" date="2020" name="Microbes Environ.">
        <title>Synthetic bacterial community of duckweed: a simple and stable system to study plant-microbe interactions.</title>
        <authorList>
            <person name="Ishizawa H."/>
            <person name="Tada M."/>
            <person name="Kuroda M."/>
            <person name="Inoue D."/>
            <person name="Futamata H."/>
            <person name="Ike M."/>
        </authorList>
    </citation>
    <scope>NUCLEOTIDE SEQUENCE [LARGE SCALE GENOMIC DNA]</scope>
    <source>
        <strain evidence="3 4">DW100</strain>
    </source>
</reference>
<protein>
    <submittedName>
        <fullName evidence="3">Restriction endonuclease</fullName>
    </submittedName>
</protein>